<feature type="domain" description="MobA-like NTP transferase" evidence="1">
    <location>
        <begin position="5"/>
        <end position="177"/>
    </location>
</feature>
<dbReference type="RefSeq" id="WP_090924825.1">
    <property type="nucleotide sequence ID" value="NZ_FMVM01000029.1"/>
</dbReference>
<keyword evidence="2" id="KW-0548">Nucleotidyltransferase</keyword>
<evidence type="ECO:0000259" key="1">
    <source>
        <dbReference type="Pfam" id="PF12804"/>
    </source>
</evidence>
<dbReference type="PANTHER" id="PTHR43777:SF1">
    <property type="entry name" value="MOLYBDENUM COFACTOR CYTIDYLYLTRANSFERASE"/>
    <property type="match status" value="1"/>
</dbReference>
<sequence>MQTTGIVLAAGKSSRLGRDKLSVMMPDGRALAAWTLEAALNSRLDHIICVVKPEDSLEWLPSKWHKAFSYTYNPDKRLRMVLCNDFAGGMANSIRCGILTAMEYKPKGVLMLMADQPLITTENINHVTAVLDSNPLSDYVAGTDNEGSKPPVAFRSHMFGPLLSLHGDEGARKMLRNPKYQGVQVSLGRESFWDADTELQVQQILKYAEERLWREA</sequence>
<evidence type="ECO:0000313" key="3">
    <source>
        <dbReference type="Proteomes" id="UP000198538"/>
    </source>
</evidence>
<evidence type="ECO:0000313" key="2">
    <source>
        <dbReference type="EMBL" id="SCZ13418.1"/>
    </source>
</evidence>
<dbReference type="InterPro" id="IPR025877">
    <property type="entry name" value="MobA-like_NTP_Trfase"/>
</dbReference>
<dbReference type="CDD" id="cd04182">
    <property type="entry name" value="GT_2_like_f"/>
    <property type="match status" value="1"/>
</dbReference>
<dbReference type="Proteomes" id="UP000198538">
    <property type="component" value="Unassembled WGS sequence"/>
</dbReference>
<keyword evidence="3" id="KW-1185">Reference proteome</keyword>
<dbReference type="PANTHER" id="PTHR43777">
    <property type="entry name" value="MOLYBDENUM COFACTOR CYTIDYLYLTRANSFERASE"/>
    <property type="match status" value="1"/>
</dbReference>
<reference evidence="3" key="1">
    <citation type="submission" date="2016-10" db="EMBL/GenBank/DDBJ databases">
        <authorList>
            <person name="Varghese N."/>
            <person name="Submissions S."/>
        </authorList>
    </citation>
    <scope>NUCLEOTIDE SEQUENCE [LARGE SCALE GENOMIC DNA]</scope>
    <source>
        <strain evidence="3">BL9</strain>
    </source>
</reference>
<dbReference type="STRING" id="582692.SAMN05720606_12919"/>
<dbReference type="AlphaFoldDB" id="A0A1G5LM98"/>
<dbReference type="GO" id="GO:0016779">
    <property type="term" value="F:nucleotidyltransferase activity"/>
    <property type="evidence" value="ECO:0007669"/>
    <property type="project" value="UniProtKB-KW"/>
</dbReference>
<keyword evidence="2" id="KW-0808">Transferase</keyword>
<proteinExistence type="predicted"/>
<dbReference type="Pfam" id="PF12804">
    <property type="entry name" value="NTP_transf_3"/>
    <property type="match status" value="1"/>
</dbReference>
<gene>
    <name evidence="2" type="ORF">SAMN05720606_12919</name>
</gene>
<dbReference type="EMBL" id="FMVM01000029">
    <property type="protein sequence ID" value="SCZ13418.1"/>
    <property type="molecule type" value="Genomic_DNA"/>
</dbReference>
<dbReference type="InterPro" id="IPR029044">
    <property type="entry name" value="Nucleotide-diphossugar_trans"/>
</dbReference>
<accession>A0A1G5LM98</accession>
<name>A0A1G5LM98_9BACL</name>
<dbReference type="Gene3D" id="3.90.550.10">
    <property type="entry name" value="Spore Coat Polysaccharide Biosynthesis Protein SpsA, Chain A"/>
    <property type="match status" value="1"/>
</dbReference>
<dbReference type="SUPFAM" id="SSF53448">
    <property type="entry name" value="Nucleotide-diphospho-sugar transferases"/>
    <property type="match status" value="1"/>
</dbReference>
<organism evidence="2 3">
    <name type="scientific">Paenibacillus polysaccharolyticus</name>
    <dbReference type="NCBI Taxonomy" id="582692"/>
    <lineage>
        <taxon>Bacteria</taxon>
        <taxon>Bacillati</taxon>
        <taxon>Bacillota</taxon>
        <taxon>Bacilli</taxon>
        <taxon>Bacillales</taxon>
        <taxon>Paenibacillaceae</taxon>
        <taxon>Paenibacillus</taxon>
    </lineage>
</organism>
<protein>
    <submittedName>
        <fullName evidence="2">Xanthine dehydrogenase molybdenum-binding subunit/molybdenum cofactor cytidylyltransferase</fullName>
    </submittedName>
</protein>